<accession>A0A927RAY8</accession>
<gene>
    <name evidence="1" type="ORF">HEB94_002398</name>
</gene>
<organism evidence="1 2">
    <name type="scientific">Actinopolymorpha pittospori</name>
    <dbReference type="NCBI Taxonomy" id="648752"/>
    <lineage>
        <taxon>Bacteria</taxon>
        <taxon>Bacillati</taxon>
        <taxon>Actinomycetota</taxon>
        <taxon>Actinomycetes</taxon>
        <taxon>Propionibacteriales</taxon>
        <taxon>Actinopolymorphaceae</taxon>
        <taxon>Actinopolymorpha</taxon>
    </lineage>
</organism>
<evidence type="ECO:0000313" key="1">
    <source>
        <dbReference type="EMBL" id="MBE1605550.1"/>
    </source>
</evidence>
<proteinExistence type="predicted"/>
<dbReference type="AlphaFoldDB" id="A0A927RAY8"/>
<reference evidence="1" key="1">
    <citation type="submission" date="2020-10" db="EMBL/GenBank/DDBJ databases">
        <title>Sequencing the genomes of 1000 actinobacteria strains.</title>
        <authorList>
            <person name="Klenk H.-P."/>
        </authorList>
    </citation>
    <scope>NUCLEOTIDE SEQUENCE</scope>
    <source>
        <strain evidence="1">DSM 45354</strain>
    </source>
</reference>
<evidence type="ECO:0000313" key="2">
    <source>
        <dbReference type="Proteomes" id="UP000638648"/>
    </source>
</evidence>
<comment type="caution">
    <text evidence="1">The sequence shown here is derived from an EMBL/GenBank/DDBJ whole genome shotgun (WGS) entry which is preliminary data.</text>
</comment>
<dbReference type="Proteomes" id="UP000638648">
    <property type="component" value="Unassembled WGS sequence"/>
</dbReference>
<dbReference type="RefSeq" id="WP_192749873.1">
    <property type="nucleotide sequence ID" value="NZ_BAABJL010000186.1"/>
</dbReference>
<keyword evidence="2" id="KW-1185">Reference proteome</keyword>
<dbReference type="EMBL" id="JADBEM010000001">
    <property type="protein sequence ID" value="MBE1605550.1"/>
    <property type="molecule type" value="Genomic_DNA"/>
</dbReference>
<sequence>MRANEQLVWVDEAHDRAYASDGVSRYGAYLRDCLLIDEGEPLDAVSFAAMAWRIACQPVMSPGFVRFGRDVSSVRCRRNDENPEELVTDLEVLLPWPVHLDRLRLRGWRDWDRERPWAIDDPGPFIEPAQECRALMFRADLQLPTSTVGLPVPALPGVDVEAAKEAVSLLCQRINAGAGPVLDALSTSWREVRR</sequence>
<protein>
    <submittedName>
        <fullName evidence="1">Uncharacterized protein</fullName>
    </submittedName>
</protein>
<name>A0A927RAY8_9ACTN</name>